<protein>
    <recommendedName>
        <fullName evidence="2">BZIP domain-containing protein</fullName>
    </recommendedName>
</protein>
<dbReference type="InterPro" id="IPR004827">
    <property type="entry name" value="bZIP"/>
</dbReference>
<dbReference type="GO" id="GO:0003700">
    <property type="term" value="F:DNA-binding transcription factor activity"/>
    <property type="evidence" value="ECO:0007669"/>
    <property type="project" value="InterPro"/>
</dbReference>
<keyword evidence="4" id="KW-1185">Reference proteome</keyword>
<evidence type="ECO:0000259" key="2">
    <source>
        <dbReference type="PROSITE" id="PS00036"/>
    </source>
</evidence>
<feature type="domain" description="BZIP" evidence="2">
    <location>
        <begin position="39"/>
        <end position="53"/>
    </location>
</feature>
<sequence length="261" mass="29604">MTTITTSPQPYPLSRSDRKQKGSVVEPGQKPKKVNSEIRKQQNRIASRNYREKRKQKLQYLQRLLRDQDPNDEQYEASPSEASHDGRERSISAEYYAQRPIANSEILPSNANFSPIPSSSRCVVDSVIVPTTTYDSNLLEASHPFPTLESPWNAPVYEPQAQGHISSWNIPHWMPSIDFTPQISSTHDEFRFTPPQTQQVYQQLPTPPQQALEPVSNADLFILGDFNHCRRTQNQTRGNSNVSPCPPFPYPPAPGQYFGPS</sequence>
<accession>A0A6A6WS91</accession>
<evidence type="ECO:0000313" key="4">
    <source>
        <dbReference type="Proteomes" id="UP000799757"/>
    </source>
</evidence>
<organism evidence="3 4">
    <name type="scientific">Melanomma pulvis-pyrius CBS 109.77</name>
    <dbReference type="NCBI Taxonomy" id="1314802"/>
    <lineage>
        <taxon>Eukaryota</taxon>
        <taxon>Fungi</taxon>
        <taxon>Dikarya</taxon>
        <taxon>Ascomycota</taxon>
        <taxon>Pezizomycotina</taxon>
        <taxon>Dothideomycetes</taxon>
        <taxon>Pleosporomycetidae</taxon>
        <taxon>Pleosporales</taxon>
        <taxon>Melanommataceae</taxon>
        <taxon>Melanomma</taxon>
    </lineage>
</organism>
<dbReference type="PROSITE" id="PS00036">
    <property type="entry name" value="BZIP_BASIC"/>
    <property type="match status" value="1"/>
</dbReference>
<name>A0A6A6WS91_9PLEO</name>
<feature type="compositionally biased region" description="Polar residues" evidence="1">
    <location>
        <begin position="232"/>
        <end position="243"/>
    </location>
</feature>
<proteinExistence type="predicted"/>
<dbReference type="Proteomes" id="UP000799757">
    <property type="component" value="Unassembled WGS sequence"/>
</dbReference>
<dbReference type="EMBL" id="MU002379">
    <property type="protein sequence ID" value="KAF2786976.1"/>
    <property type="molecule type" value="Genomic_DNA"/>
</dbReference>
<feature type="region of interest" description="Disordered" evidence="1">
    <location>
        <begin position="232"/>
        <end position="261"/>
    </location>
</feature>
<dbReference type="AlphaFoldDB" id="A0A6A6WS91"/>
<reference evidence="3" key="1">
    <citation type="journal article" date="2020" name="Stud. Mycol.">
        <title>101 Dothideomycetes genomes: a test case for predicting lifestyles and emergence of pathogens.</title>
        <authorList>
            <person name="Haridas S."/>
            <person name="Albert R."/>
            <person name="Binder M."/>
            <person name="Bloem J."/>
            <person name="Labutti K."/>
            <person name="Salamov A."/>
            <person name="Andreopoulos B."/>
            <person name="Baker S."/>
            <person name="Barry K."/>
            <person name="Bills G."/>
            <person name="Bluhm B."/>
            <person name="Cannon C."/>
            <person name="Castanera R."/>
            <person name="Culley D."/>
            <person name="Daum C."/>
            <person name="Ezra D."/>
            <person name="Gonzalez J."/>
            <person name="Henrissat B."/>
            <person name="Kuo A."/>
            <person name="Liang C."/>
            <person name="Lipzen A."/>
            <person name="Lutzoni F."/>
            <person name="Magnuson J."/>
            <person name="Mondo S."/>
            <person name="Nolan M."/>
            <person name="Ohm R."/>
            <person name="Pangilinan J."/>
            <person name="Park H.-J."/>
            <person name="Ramirez L."/>
            <person name="Alfaro M."/>
            <person name="Sun H."/>
            <person name="Tritt A."/>
            <person name="Yoshinaga Y."/>
            <person name="Zwiers L.-H."/>
            <person name="Turgeon B."/>
            <person name="Goodwin S."/>
            <person name="Spatafora J."/>
            <person name="Crous P."/>
            <person name="Grigoriev I."/>
        </authorList>
    </citation>
    <scope>NUCLEOTIDE SEQUENCE</scope>
    <source>
        <strain evidence="3">CBS 109.77</strain>
    </source>
</reference>
<dbReference type="CDD" id="cd14688">
    <property type="entry name" value="bZIP_YAP"/>
    <property type="match status" value="1"/>
</dbReference>
<evidence type="ECO:0000256" key="1">
    <source>
        <dbReference type="SAM" id="MobiDB-lite"/>
    </source>
</evidence>
<feature type="compositionally biased region" description="Pro residues" evidence="1">
    <location>
        <begin position="244"/>
        <end position="254"/>
    </location>
</feature>
<gene>
    <name evidence="3" type="ORF">K505DRAFT_367760</name>
</gene>
<evidence type="ECO:0000313" key="3">
    <source>
        <dbReference type="EMBL" id="KAF2786976.1"/>
    </source>
</evidence>
<feature type="region of interest" description="Disordered" evidence="1">
    <location>
        <begin position="1"/>
        <end position="88"/>
    </location>
</feature>
<dbReference type="OrthoDB" id="2245989at2759"/>